<feature type="compositionally biased region" description="Gly residues" evidence="8">
    <location>
        <begin position="391"/>
        <end position="403"/>
    </location>
</feature>
<keyword evidence="5" id="KW-0862">Zinc</keyword>
<dbReference type="GO" id="GO:0046872">
    <property type="term" value="F:metal ion binding"/>
    <property type="evidence" value="ECO:0007669"/>
    <property type="project" value="UniProtKB-KW"/>
</dbReference>
<evidence type="ECO:0000256" key="8">
    <source>
        <dbReference type="SAM" id="MobiDB-lite"/>
    </source>
</evidence>
<evidence type="ECO:0000256" key="1">
    <source>
        <dbReference type="ARBA" id="ARBA00001947"/>
    </source>
</evidence>
<dbReference type="eggNOG" id="KOG1097">
    <property type="taxonomic scope" value="Eukaryota"/>
</dbReference>
<keyword evidence="11" id="KW-1185">Reference proteome</keyword>
<reference evidence="10 11" key="1">
    <citation type="journal article" date="2010" name="Plant Cell">
        <title>The Chlorella variabilis NC64A genome reveals adaptation to photosymbiosis, coevolution with viruses, and cryptic sex.</title>
        <authorList>
            <person name="Blanc G."/>
            <person name="Duncan G."/>
            <person name="Agarkova I."/>
            <person name="Borodovsky M."/>
            <person name="Gurnon J."/>
            <person name="Kuo A."/>
            <person name="Lindquist E."/>
            <person name="Lucas S."/>
            <person name="Pangilinan J."/>
            <person name="Polle J."/>
            <person name="Salamov A."/>
            <person name="Terry A."/>
            <person name="Yamada T."/>
            <person name="Dunigan D.D."/>
            <person name="Grigoriev I.V."/>
            <person name="Claverie J.M."/>
            <person name="Van Etten J.L."/>
        </authorList>
    </citation>
    <scope>NUCLEOTIDE SEQUENCE [LARGE SCALE GENOMIC DNA]</scope>
    <source>
        <strain evidence="10 11">NC64A</strain>
    </source>
</reference>
<dbReference type="Gene3D" id="3.20.20.140">
    <property type="entry name" value="Metal-dependent hydrolases"/>
    <property type="match status" value="1"/>
</dbReference>
<evidence type="ECO:0000259" key="9">
    <source>
        <dbReference type="Pfam" id="PF00962"/>
    </source>
</evidence>
<dbReference type="GO" id="GO:0009117">
    <property type="term" value="P:nucleotide metabolic process"/>
    <property type="evidence" value="ECO:0007669"/>
    <property type="project" value="UniProtKB-KW"/>
</dbReference>
<organism evidence="11">
    <name type="scientific">Chlorella variabilis</name>
    <name type="common">Green alga</name>
    <dbReference type="NCBI Taxonomy" id="554065"/>
    <lineage>
        <taxon>Eukaryota</taxon>
        <taxon>Viridiplantae</taxon>
        <taxon>Chlorophyta</taxon>
        <taxon>core chlorophytes</taxon>
        <taxon>Trebouxiophyceae</taxon>
        <taxon>Chlorellales</taxon>
        <taxon>Chlorellaceae</taxon>
        <taxon>Chlorella clade</taxon>
        <taxon>Chlorella</taxon>
    </lineage>
</organism>
<feature type="compositionally biased region" description="Low complexity" evidence="8">
    <location>
        <begin position="364"/>
        <end position="378"/>
    </location>
</feature>
<dbReference type="AlphaFoldDB" id="E1ZCY7"/>
<evidence type="ECO:0000256" key="3">
    <source>
        <dbReference type="ARBA" id="ARBA00022723"/>
    </source>
</evidence>
<keyword evidence="3" id="KW-0479">Metal-binding</keyword>
<evidence type="ECO:0000256" key="5">
    <source>
        <dbReference type="ARBA" id="ARBA00022833"/>
    </source>
</evidence>
<dbReference type="EMBL" id="GL433842">
    <property type="protein sequence ID" value="EFN56321.1"/>
    <property type="molecule type" value="Genomic_DNA"/>
</dbReference>
<keyword evidence="4" id="KW-0378">Hydrolase</keyword>
<comment type="cofactor">
    <cofactor evidence="1">
        <name>Zn(2+)</name>
        <dbReference type="ChEBI" id="CHEBI:29105"/>
    </cofactor>
</comment>
<feature type="domain" description="Adenosine deaminase" evidence="9">
    <location>
        <begin position="16"/>
        <end position="343"/>
    </location>
</feature>
<dbReference type="FunCoup" id="E1ZCY7">
    <property type="interactions" value="1364"/>
</dbReference>
<evidence type="ECO:0000256" key="4">
    <source>
        <dbReference type="ARBA" id="ARBA00022801"/>
    </source>
</evidence>
<keyword evidence="6" id="KW-0546">Nucleotide metabolism</keyword>
<comment type="catalytic activity">
    <reaction evidence="7">
        <text>N(6)-methyl-AMP + H2O + H(+) = IMP + methylamine</text>
        <dbReference type="Rhea" id="RHEA:16001"/>
        <dbReference type="ChEBI" id="CHEBI:15377"/>
        <dbReference type="ChEBI" id="CHEBI:15378"/>
        <dbReference type="ChEBI" id="CHEBI:58053"/>
        <dbReference type="ChEBI" id="CHEBI:59338"/>
        <dbReference type="ChEBI" id="CHEBI:144842"/>
    </reaction>
    <physiologicalReaction direction="left-to-right" evidence="7">
        <dbReference type="Rhea" id="RHEA:16002"/>
    </physiologicalReaction>
</comment>
<dbReference type="STRING" id="554065.E1ZCY7"/>
<evidence type="ECO:0000256" key="2">
    <source>
        <dbReference type="ARBA" id="ARBA00006676"/>
    </source>
</evidence>
<evidence type="ECO:0000256" key="7">
    <source>
        <dbReference type="ARBA" id="ARBA00048787"/>
    </source>
</evidence>
<comment type="similarity">
    <text evidence="2">Belongs to the metallo-dependent hydrolases superfamily. Adenosine and AMP deaminases family.</text>
</comment>
<feature type="region of interest" description="Disordered" evidence="8">
    <location>
        <begin position="364"/>
        <end position="408"/>
    </location>
</feature>
<dbReference type="GO" id="GO:0006154">
    <property type="term" value="P:adenosine catabolic process"/>
    <property type="evidence" value="ECO:0007669"/>
    <property type="project" value="TreeGrafter"/>
</dbReference>
<dbReference type="PANTHER" id="PTHR11409">
    <property type="entry name" value="ADENOSINE DEAMINASE"/>
    <property type="match status" value="1"/>
</dbReference>
<dbReference type="RefSeq" id="XP_005848423.1">
    <property type="nucleotide sequence ID" value="XM_005848361.1"/>
</dbReference>
<dbReference type="InterPro" id="IPR006330">
    <property type="entry name" value="Ado/ade_deaminase"/>
</dbReference>
<dbReference type="InterPro" id="IPR001365">
    <property type="entry name" value="A_deaminase_dom"/>
</dbReference>
<dbReference type="CDD" id="cd00443">
    <property type="entry name" value="ADA_AMPD"/>
    <property type="match status" value="1"/>
</dbReference>
<dbReference type="OMA" id="LGHCCCL"/>
<name>E1ZCY7_CHLVA</name>
<dbReference type="Pfam" id="PF00962">
    <property type="entry name" value="A_deaminase"/>
    <property type="match status" value="1"/>
</dbReference>
<dbReference type="GO" id="GO:0046103">
    <property type="term" value="P:inosine biosynthetic process"/>
    <property type="evidence" value="ECO:0007669"/>
    <property type="project" value="TreeGrafter"/>
</dbReference>
<evidence type="ECO:0000313" key="10">
    <source>
        <dbReference type="EMBL" id="EFN56321.1"/>
    </source>
</evidence>
<sequence length="415" mass="45105">MFSYASAELEFCQRLPKVELHAHLNGCVRDGTLKELAGQTLLGGQPMCLDQLVTLTELSKSSPTLGECFALFEVLHQVTTTHAAIRRIAREALEDFAADNVLYAEIRTTPKVRPEAGVAPESYMDSVFQGIEDYYLASRKPRGKDIHVRLLLSINRQRGVGEAMETVRLAAALRERGVVGVDLTGNPTQGEWLELRPALDLARKEGLKVSLEAGEGYNPSETQAMLEWRPDRLGHCCCLNPALEQALVRSGIPLEVCLTSNLLTRAVKSYGEHRFPLYYQSGHPLALCTDDPGILNTTLSREYAIASHAFKLTQRQLVALALGAASHTFLEEEEAEELRERMKAALPRDIRFRLERESAAAASAASTATTASLAEGSAMSEDGVRPVRGQAAGGGGGGGGGGKLPPAWRRMWAQA</sequence>
<dbReference type="InterPro" id="IPR032466">
    <property type="entry name" value="Metal_Hydrolase"/>
</dbReference>
<dbReference type="SUPFAM" id="SSF51556">
    <property type="entry name" value="Metallo-dependent hydrolases"/>
    <property type="match status" value="1"/>
</dbReference>
<dbReference type="GO" id="GO:0004000">
    <property type="term" value="F:adenosine deaminase activity"/>
    <property type="evidence" value="ECO:0007669"/>
    <property type="project" value="TreeGrafter"/>
</dbReference>
<accession>E1ZCY7</accession>
<protein>
    <recommendedName>
        <fullName evidence="9">Adenosine deaminase domain-containing protein</fullName>
    </recommendedName>
</protein>
<evidence type="ECO:0000313" key="11">
    <source>
        <dbReference type="Proteomes" id="UP000008141"/>
    </source>
</evidence>
<dbReference type="KEGG" id="cvr:CHLNCDRAFT_22261"/>
<dbReference type="OrthoDB" id="272271at2759"/>
<proteinExistence type="inferred from homology"/>
<dbReference type="Proteomes" id="UP000008141">
    <property type="component" value="Unassembled WGS sequence"/>
</dbReference>
<dbReference type="InParanoid" id="E1ZCY7"/>
<evidence type="ECO:0000256" key="6">
    <source>
        <dbReference type="ARBA" id="ARBA00023080"/>
    </source>
</evidence>
<dbReference type="PANTHER" id="PTHR11409:SF42">
    <property type="entry name" value="ADENOSINE DEAMINASE-LIKE PROTEIN"/>
    <property type="match status" value="1"/>
</dbReference>
<dbReference type="GeneID" id="17355607"/>
<gene>
    <name evidence="10" type="ORF">CHLNCDRAFT_22261</name>
</gene>